<organism evidence="6 7">
    <name type="scientific">Tateyamaria omphalii</name>
    <dbReference type="NCBI Taxonomy" id="299262"/>
    <lineage>
        <taxon>Bacteria</taxon>
        <taxon>Pseudomonadati</taxon>
        <taxon>Pseudomonadota</taxon>
        <taxon>Alphaproteobacteria</taxon>
        <taxon>Rhodobacterales</taxon>
        <taxon>Roseobacteraceae</taxon>
        <taxon>Tateyamaria</taxon>
    </lineage>
</organism>
<dbReference type="Gene3D" id="1.10.10.10">
    <property type="entry name" value="Winged helix-like DNA-binding domain superfamily/Winged helix DNA-binding domain"/>
    <property type="match status" value="1"/>
</dbReference>
<gene>
    <name evidence="6" type="ORF">BWR18_17155</name>
</gene>
<dbReference type="Pfam" id="PF00126">
    <property type="entry name" value="HTH_1"/>
    <property type="match status" value="1"/>
</dbReference>
<dbReference type="GO" id="GO:0005829">
    <property type="term" value="C:cytosol"/>
    <property type="evidence" value="ECO:0007669"/>
    <property type="project" value="TreeGrafter"/>
</dbReference>
<dbReference type="STRING" id="299262.BWR18_17155"/>
<dbReference type="OrthoDB" id="9811588at2"/>
<keyword evidence="7" id="KW-1185">Reference proteome</keyword>
<evidence type="ECO:0000256" key="1">
    <source>
        <dbReference type="ARBA" id="ARBA00009437"/>
    </source>
</evidence>
<keyword evidence="2" id="KW-0805">Transcription regulation</keyword>
<evidence type="ECO:0000256" key="4">
    <source>
        <dbReference type="ARBA" id="ARBA00023163"/>
    </source>
</evidence>
<name>A0A1P8MZ91_9RHOB</name>
<dbReference type="InterPro" id="IPR000847">
    <property type="entry name" value="LysR_HTH_N"/>
</dbReference>
<evidence type="ECO:0000313" key="6">
    <source>
        <dbReference type="EMBL" id="APX13219.1"/>
    </source>
</evidence>
<evidence type="ECO:0000313" key="7">
    <source>
        <dbReference type="Proteomes" id="UP000186336"/>
    </source>
</evidence>
<keyword evidence="4" id="KW-0804">Transcription</keyword>
<dbReference type="RefSeq" id="WP_076629653.1">
    <property type="nucleotide sequence ID" value="NZ_CP019312.1"/>
</dbReference>
<dbReference type="InterPro" id="IPR005119">
    <property type="entry name" value="LysR_subst-bd"/>
</dbReference>
<comment type="similarity">
    <text evidence="1">Belongs to the LysR transcriptional regulatory family.</text>
</comment>
<dbReference type="AlphaFoldDB" id="A0A1P8MZ91"/>
<dbReference type="InterPro" id="IPR050950">
    <property type="entry name" value="HTH-type_LysR_regulators"/>
</dbReference>
<reference evidence="6 7" key="1">
    <citation type="submission" date="2017-01" db="EMBL/GenBank/DDBJ databases">
        <title>Complete genome of Tateyamaria omphalii DOK1-4 isolated from seawater in Dokdo.</title>
        <authorList>
            <person name="Kim J.H."/>
            <person name="Chi W.-J."/>
        </authorList>
    </citation>
    <scope>NUCLEOTIDE SEQUENCE [LARGE SCALE GENOMIC DNA]</scope>
    <source>
        <strain evidence="6 7">DOK1-4</strain>
    </source>
</reference>
<keyword evidence="3" id="KW-0238">DNA-binding</keyword>
<dbReference type="SUPFAM" id="SSF46785">
    <property type="entry name" value="Winged helix' DNA-binding domain"/>
    <property type="match status" value="1"/>
</dbReference>
<dbReference type="PROSITE" id="PS50931">
    <property type="entry name" value="HTH_LYSR"/>
    <property type="match status" value="1"/>
</dbReference>
<accession>A0A1P8MZ91</accession>
<dbReference type="Proteomes" id="UP000186336">
    <property type="component" value="Chromosome"/>
</dbReference>
<dbReference type="GO" id="GO:0003677">
    <property type="term" value="F:DNA binding"/>
    <property type="evidence" value="ECO:0007669"/>
    <property type="project" value="UniProtKB-KW"/>
</dbReference>
<sequence>MTIRLLRTLVAVADHKTFTAAAEAVHVSHAAVSQQMQSLEADLGLTLFNRTTRTPELTPVAHEVVARARLLLADYDNLVPSVLADGGLSGVLKLGALGTTLTGLTPQAVAIFKGRFPAVGLHIRPALTGASLAEIERGNLDAALITKPHLMPTGIVFRPLAEEPMHLIAACEEPEDDPLTLLRTRPYIRFNRNAVLGTLIDNWIQSRRIRVSETMELDSPEAIASMVYANLGVSIVPDLTVKPLESAPVKQLALGPDGPTRVLGLAYPEDQIKTRAVDELFRSFETVIARAQADGRATPA</sequence>
<dbReference type="FunFam" id="1.10.10.10:FF:000001">
    <property type="entry name" value="LysR family transcriptional regulator"/>
    <property type="match status" value="1"/>
</dbReference>
<feature type="domain" description="HTH lysR-type" evidence="5">
    <location>
        <begin position="1"/>
        <end position="58"/>
    </location>
</feature>
<dbReference type="KEGG" id="tom:BWR18_17155"/>
<evidence type="ECO:0000256" key="3">
    <source>
        <dbReference type="ARBA" id="ARBA00023125"/>
    </source>
</evidence>
<evidence type="ECO:0000256" key="2">
    <source>
        <dbReference type="ARBA" id="ARBA00023015"/>
    </source>
</evidence>
<dbReference type="InterPro" id="IPR036388">
    <property type="entry name" value="WH-like_DNA-bd_sf"/>
</dbReference>
<dbReference type="Pfam" id="PF03466">
    <property type="entry name" value="LysR_substrate"/>
    <property type="match status" value="1"/>
</dbReference>
<dbReference type="InterPro" id="IPR036390">
    <property type="entry name" value="WH_DNA-bd_sf"/>
</dbReference>
<evidence type="ECO:0000259" key="5">
    <source>
        <dbReference type="PROSITE" id="PS50931"/>
    </source>
</evidence>
<dbReference type="PRINTS" id="PR00039">
    <property type="entry name" value="HTHLYSR"/>
</dbReference>
<proteinExistence type="inferred from homology"/>
<dbReference type="EMBL" id="CP019312">
    <property type="protein sequence ID" value="APX13219.1"/>
    <property type="molecule type" value="Genomic_DNA"/>
</dbReference>
<dbReference type="Gene3D" id="3.40.190.10">
    <property type="entry name" value="Periplasmic binding protein-like II"/>
    <property type="match status" value="2"/>
</dbReference>
<protein>
    <submittedName>
        <fullName evidence="6">LysR family transcriptional regulator</fullName>
    </submittedName>
</protein>
<dbReference type="PANTHER" id="PTHR30419">
    <property type="entry name" value="HTH-TYPE TRANSCRIPTIONAL REGULATOR YBHD"/>
    <property type="match status" value="1"/>
</dbReference>
<dbReference type="SUPFAM" id="SSF53850">
    <property type="entry name" value="Periplasmic binding protein-like II"/>
    <property type="match status" value="1"/>
</dbReference>
<dbReference type="GO" id="GO:0003700">
    <property type="term" value="F:DNA-binding transcription factor activity"/>
    <property type="evidence" value="ECO:0007669"/>
    <property type="project" value="InterPro"/>
</dbReference>